<dbReference type="EMBL" id="BMGJ01000017">
    <property type="protein sequence ID" value="GGD76007.1"/>
    <property type="molecule type" value="Genomic_DNA"/>
</dbReference>
<protein>
    <submittedName>
        <fullName evidence="1">Uncharacterized protein</fullName>
    </submittedName>
</protein>
<accession>A0ABQ1RND2</accession>
<evidence type="ECO:0000313" key="1">
    <source>
        <dbReference type="EMBL" id="GGD76007.1"/>
    </source>
</evidence>
<organism evidence="1 2">
    <name type="scientific">Lacimicrobium alkaliphilum</name>
    <dbReference type="NCBI Taxonomy" id="1526571"/>
    <lineage>
        <taxon>Bacteria</taxon>
        <taxon>Pseudomonadati</taxon>
        <taxon>Pseudomonadota</taxon>
        <taxon>Gammaproteobacteria</taxon>
        <taxon>Alteromonadales</taxon>
        <taxon>Alteromonadaceae</taxon>
        <taxon>Lacimicrobium</taxon>
    </lineage>
</organism>
<dbReference type="Proteomes" id="UP000614272">
    <property type="component" value="Unassembled WGS sequence"/>
</dbReference>
<gene>
    <name evidence="1" type="ORF">GCM10011357_33790</name>
</gene>
<dbReference type="RefSeq" id="WP_180237278.1">
    <property type="nucleotide sequence ID" value="NZ_NISX01000028.1"/>
</dbReference>
<evidence type="ECO:0000313" key="2">
    <source>
        <dbReference type="Proteomes" id="UP000614272"/>
    </source>
</evidence>
<keyword evidence="2" id="KW-1185">Reference proteome</keyword>
<name>A0ABQ1RND2_9ALTE</name>
<reference evidence="2" key="1">
    <citation type="journal article" date="2019" name="Int. J. Syst. Evol. Microbiol.">
        <title>The Global Catalogue of Microorganisms (GCM) 10K type strain sequencing project: providing services to taxonomists for standard genome sequencing and annotation.</title>
        <authorList>
            <consortium name="The Broad Institute Genomics Platform"/>
            <consortium name="The Broad Institute Genome Sequencing Center for Infectious Disease"/>
            <person name="Wu L."/>
            <person name="Ma J."/>
        </authorList>
    </citation>
    <scope>NUCLEOTIDE SEQUENCE [LARGE SCALE GENOMIC DNA]</scope>
    <source>
        <strain evidence="2">CGMCC 1.12923</strain>
    </source>
</reference>
<proteinExistence type="predicted"/>
<sequence length="46" mass="4800">MLKAYAMALVMTTAAPVADKAADGAKTQVQTQAPAVQIWKPGSVRI</sequence>
<comment type="caution">
    <text evidence="1">The sequence shown here is derived from an EMBL/GenBank/DDBJ whole genome shotgun (WGS) entry which is preliminary data.</text>
</comment>